<reference evidence="2 3" key="2">
    <citation type="journal article" date="2012" name="PLoS Pathog.">
        <title>Diverse lifestyles and strategies of plant pathogenesis encoded in the genomes of eighteen Dothideomycetes fungi.</title>
        <authorList>
            <person name="Ohm R.A."/>
            <person name="Feau N."/>
            <person name="Henrissat B."/>
            <person name="Schoch C.L."/>
            <person name="Horwitz B.A."/>
            <person name="Barry K.W."/>
            <person name="Condon B.J."/>
            <person name="Copeland A.C."/>
            <person name="Dhillon B."/>
            <person name="Glaser F."/>
            <person name="Hesse C.N."/>
            <person name="Kosti I."/>
            <person name="LaButti K."/>
            <person name="Lindquist E.A."/>
            <person name="Lucas S."/>
            <person name="Salamov A.A."/>
            <person name="Bradshaw R.E."/>
            <person name="Ciuffetti L."/>
            <person name="Hamelin R.C."/>
            <person name="Kema G.H.J."/>
            <person name="Lawrence C."/>
            <person name="Scott J.A."/>
            <person name="Spatafora J.W."/>
            <person name="Turgeon B.G."/>
            <person name="de Wit P.J.G.M."/>
            <person name="Zhong S."/>
            <person name="Goodwin S.B."/>
            <person name="Grigoriev I.V."/>
        </authorList>
    </citation>
    <scope>NUCLEOTIDE SEQUENCE [LARGE SCALE GENOMIC DNA]</scope>
    <source>
        <strain evidence="3">NZE10 / CBS 128990</strain>
    </source>
</reference>
<protein>
    <submittedName>
        <fullName evidence="2">Uncharacterized protein</fullName>
    </submittedName>
</protein>
<evidence type="ECO:0000256" key="1">
    <source>
        <dbReference type="SAM" id="SignalP"/>
    </source>
</evidence>
<gene>
    <name evidence="2" type="ORF">DOTSEDRAFT_40486</name>
</gene>
<dbReference type="HOGENOM" id="CLU_2183865_0_0_1"/>
<feature type="signal peptide" evidence="1">
    <location>
        <begin position="1"/>
        <end position="17"/>
    </location>
</feature>
<reference evidence="3" key="1">
    <citation type="journal article" date="2012" name="PLoS Genet.">
        <title>The genomes of the fungal plant pathogens Cladosporium fulvum and Dothistroma septosporum reveal adaptation to different hosts and lifestyles but also signatures of common ancestry.</title>
        <authorList>
            <person name="de Wit P.J.G.M."/>
            <person name="van der Burgt A."/>
            <person name="Oekmen B."/>
            <person name="Stergiopoulos I."/>
            <person name="Abd-Elsalam K.A."/>
            <person name="Aerts A.L."/>
            <person name="Bahkali A.H."/>
            <person name="Beenen H.G."/>
            <person name="Chettri P."/>
            <person name="Cox M.P."/>
            <person name="Datema E."/>
            <person name="de Vries R.P."/>
            <person name="Dhillon B."/>
            <person name="Ganley A.R."/>
            <person name="Griffiths S.A."/>
            <person name="Guo Y."/>
            <person name="Hamelin R.C."/>
            <person name="Henrissat B."/>
            <person name="Kabir M.S."/>
            <person name="Jashni M.K."/>
            <person name="Kema G."/>
            <person name="Klaubauf S."/>
            <person name="Lapidus A."/>
            <person name="Levasseur A."/>
            <person name="Lindquist E."/>
            <person name="Mehrabi R."/>
            <person name="Ohm R.A."/>
            <person name="Owen T.J."/>
            <person name="Salamov A."/>
            <person name="Schwelm A."/>
            <person name="Schijlen E."/>
            <person name="Sun H."/>
            <person name="van den Burg H.A."/>
            <person name="van Ham R.C.H.J."/>
            <person name="Zhang S."/>
            <person name="Goodwin S.B."/>
            <person name="Grigoriev I.V."/>
            <person name="Collemare J."/>
            <person name="Bradshaw R.E."/>
        </authorList>
    </citation>
    <scope>NUCLEOTIDE SEQUENCE [LARGE SCALE GENOMIC DNA]</scope>
    <source>
        <strain evidence="3">NZE10 / CBS 128990</strain>
    </source>
</reference>
<name>N1Q0D9_DOTSN</name>
<sequence length="109" mass="12185">MMLEVGLLVELPVIVATEETPDEVLEDVLTVKDDEELVPVEELAVEDEDEDELVVPVVACGPLAYGVVQTIGAEGEPYLHQSPRLRDGQCAQPQWQHQTRTRACHRLHF</sequence>
<dbReference type="AlphaFoldDB" id="N1Q0D9"/>
<feature type="chain" id="PRO_5004110334" evidence="1">
    <location>
        <begin position="18"/>
        <end position="109"/>
    </location>
</feature>
<keyword evidence="3" id="KW-1185">Reference proteome</keyword>
<organism evidence="2 3">
    <name type="scientific">Dothistroma septosporum (strain NZE10 / CBS 128990)</name>
    <name type="common">Red band needle blight fungus</name>
    <name type="synonym">Mycosphaerella pini</name>
    <dbReference type="NCBI Taxonomy" id="675120"/>
    <lineage>
        <taxon>Eukaryota</taxon>
        <taxon>Fungi</taxon>
        <taxon>Dikarya</taxon>
        <taxon>Ascomycota</taxon>
        <taxon>Pezizomycotina</taxon>
        <taxon>Dothideomycetes</taxon>
        <taxon>Dothideomycetidae</taxon>
        <taxon>Mycosphaerellales</taxon>
        <taxon>Mycosphaerellaceae</taxon>
        <taxon>Dothistroma</taxon>
    </lineage>
</organism>
<accession>N1Q0D9</accession>
<dbReference type="Proteomes" id="UP000016933">
    <property type="component" value="Unassembled WGS sequence"/>
</dbReference>
<dbReference type="EMBL" id="KB446535">
    <property type="protein sequence ID" value="EME49236.1"/>
    <property type="molecule type" value="Genomic_DNA"/>
</dbReference>
<evidence type="ECO:0000313" key="3">
    <source>
        <dbReference type="Proteomes" id="UP000016933"/>
    </source>
</evidence>
<proteinExistence type="predicted"/>
<keyword evidence="1" id="KW-0732">Signal</keyword>
<evidence type="ECO:0000313" key="2">
    <source>
        <dbReference type="EMBL" id="EME49236.1"/>
    </source>
</evidence>